<dbReference type="RefSeq" id="WP_336597875.1">
    <property type="nucleotide sequence ID" value="NZ_JACFYJ010000012.1"/>
</dbReference>
<dbReference type="EMBL" id="JACFYJ010000012">
    <property type="protein sequence ID" value="MEI5997622.1"/>
    <property type="molecule type" value="Genomic_DNA"/>
</dbReference>
<keyword evidence="2" id="KW-1185">Reference proteome</keyword>
<evidence type="ECO:0008006" key="3">
    <source>
        <dbReference type="Google" id="ProtNLM"/>
    </source>
</evidence>
<protein>
    <recommendedName>
        <fullName evidence="3">Four helix bundle protein</fullName>
    </recommendedName>
</protein>
<evidence type="ECO:0000313" key="2">
    <source>
        <dbReference type="Proteomes" id="UP001386437"/>
    </source>
</evidence>
<organism evidence="1 2">
    <name type="scientific">Paraburkholderia bengalensis</name>
    <dbReference type="NCBI Taxonomy" id="2747562"/>
    <lineage>
        <taxon>Bacteria</taxon>
        <taxon>Pseudomonadati</taxon>
        <taxon>Pseudomonadota</taxon>
        <taxon>Betaproteobacteria</taxon>
        <taxon>Burkholderiales</taxon>
        <taxon>Burkholderiaceae</taxon>
        <taxon>Paraburkholderia</taxon>
    </lineage>
</organism>
<comment type="caution">
    <text evidence="1">The sequence shown here is derived from an EMBL/GenBank/DDBJ whole genome shotgun (WGS) entry which is preliminary data.</text>
</comment>
<proteinExistence type="predicted"/>
<gene>
    <name evidence="1" type="ORF">H3V53_10520</name>
</gene>
<dbReference type="Proteomes" id="UP001386437">
    <property type="component" value="Unassembled WGS sequence"/>
</dbReference>
<accession>A0ABU8IPS9</accession>
<reference evidence="1 2" key="1">
    <citation type="journal article" date="2022" name="Arch. Microbiol.">
        <title>Paraburkholderia bengalensis sp. nov. isolated from roots of Oryza sativa, IR64.</title>
        <authorList>
            <person name="Nag P."/>
            <person name="Mondal N."/>
            <person name="Sarkar J."/>
            <person name="Das S."/>
        </authorList>
    </citation>
    <scope>NUCLEOTIDE SEQUENCE [LARGE SCALE GENOMIC DNA]</scope>
    <source>
        <strain evidence="1 2">IR64_4_BI</strain>
    </source>
</reference>
<name>A0ABU8IPS9_9BURK</name>
<sequence>MKSDKNLLYIDAELRTFVLEVVRVLCPTRNCEYASTTCEDLAGQLSANASWNIATAGMSRDVALSRAEEGVRAKVDAAEWDFSRSEVAWVLNRSRGLMQMGDDGKAQIS</sequence>
<evidence type="ECO:0000313" key="1">
    <source>
        <dbReference type="EMBL" id="MEI5997622.1"/>
    </source>
</evidence>